<evidence type="ECO:0000313" key="3">
    <source>
        <dbReference type="EMBL" id="UEM13214.1"/>
    </source>
</evidence>
<evidence type="ECO:0000256" key="1">
    <source>
        <dbReference type="SAM" id="Phobius"/>
    </source>
</evidence>
<dbReference type="Proteomes" id="UP000664702">
    <property type="component" value="Chromosome"/>
</dbReference>
<dbReference type="EMBL" id="CP086136">
    <property type="protein sequence ID" value="UEM13214.1"/>
    <property type="molecule type" value="Genomic_DNA"/>
</dbReference>
<keyword evidence="1" id="KW-0472">Membrane</keyword>
<protein>
    <submittedName>
        <fullName evidence="2">Uncharacterized protein</fullName>
    </submittedName>
</protein>
<dbReference type="KEGG" id="bban:J4G43_002335"/>
<reference evidence="3 4" key="2">
    <citation type="journal article" date="2022" name="Int. J. Syst. Evol. Microbiol.">
        <title>Strains of Bradyrhizobium barranii sp. nov. associated with legumes native to Canada are symbionts of soybeans and belong to different subspecies (subsp. barranii subsp. nov. and subsp. apii subsp. nov.) and symbiovars (sv. glycinearum and sv. septentrionale).</title>
        <authorList>
            <person name="Bromfield E.S.P."/>
            <person name="Cloutier S."/>
            <person name="Wasai-Hara S."/>
            <person name="Minamisawa K."/>
        </authorList>
    </citation>
    <scope>NUCLEOTIDE SEQUENCE [LARGE SCALE GENOMIC DNA]</scope>
    <source>
        <strain evidence="3 4">144S4</strain>
    </source>
</reference>
<evidence type="ECO:0000313" key="2">
    <source>
        <dbReference type="EMBL" id="MBO1860281.1"/>
    </source>
</evidence>
<dbReference type="EMBL" id="JAGEMI010000001">
    <property type="protein sequence ID" value="MBO1860281.1"/>
    <property type="molecule type" value="Genomic_DNA"/>
</dbReference>
<feature type="transmembrane region" description="Helical" evidence="1">
    <location>
        <begin position="32"/>
        <end position="51"/>
    </location>
</feature>
<dbReference type="AlphaFoldDB" id="A0A939LZ87"/>
<gene>
    <name evidence="3" type="ORF">J4G43_002335</name>
    <name evidence="2" type="ORF">J4G43_04585</name>
</gene>
<keyword evidence="1" id="KW-0812">Transmembrane</keyword>
<evidence type="ECO:0000313" key="4">
    <source>
        <dbReference type="Proteomes" id="UP000664702"/>
    </source>
</evidence>
<proteinExistence type="predicted"/>
<reference evidence="2" key="1">
    <citation type="submission" date="2021-03" db="EMBL/GenBank/DDBJ databases">
        <title>Whole Genome Sequence of Bradyrhizobium sp. Strain 144S4.</title>
        <authorList>
            <person name="Bromfield E.S.P."/>
            <person name="Cloutier S."/>
        </authorList>
    </citation>
    <scope>NUCLEOTIDE SEQUENCE [LARGE SCALE GENOMIC DNA]</scope>
    <source>
        <strain evidence="2">144S4</strain>
    </source>
</reference>
<name>A0A939LZ87_9BRAD</name>
<dbReference type="RefSeq" id="WP_208083946.1">
    <property type="nucleotide sequence ID" value="NZ_CP086136.1"/>
</dbReference>
<organism evidence="2">
    <name type="scientific">Bradyrhizobium barranii subsp. barranii</name>
    <dbReference type="NCBI Taxonomy" id="2823807"/>
    <lineage>
        <taxon>Bacteria</taxon>
        <taxon>Pseudomonadati</taxon>
        <taxon>Pseudomonadota</taxon>
        <taxon>Alphaproteobacteria</taxon>
        <taxon>Hyphomicrobiales</taxon>
        <taxon>Nitrobacteraceae</taxon>
        <taxon>Bradyrhizobium</taxon>
        <taxon>Bradyrhizobium barranii</taxon>
    </lineage>
</organism>
<sequence length="60" mass="6742">MRWYLLQSTIVFAVVASNIRWHWTPNPYLPSIAGVGLALVATLIFNDIATLRARKKRGSS</sequence>
<accession>A0A939LZ87</accession>
<keyword evidence="1" id="KW-1133">Transmembrane helix</keyword>